<keyword evidence="4" id="KW-0677">Repeat</keyword>
<keyword evidence="3" id="KW-0479">Metal-binding</keyword>
<dbReference type="Proteomes" id="UP000231214">
    <property type="component" value="Unassembled WGS sequence"/>
</dbReference>
<dbReference type="InterPro" id="IPR003439">
    <property type="entry name" value="ABC_transporter-like_ATP-bd"/>
</dbReference>
<keyword evidence="12" id="KW-0238">DNA-binding</keyword>
<evidence type="ECO:0000256" key="3">
    <source>
        <dbReference type="ARBA" id="ARBA00022723"/>
    </source>
</evidence>
<dbReference type="Gene3D" id="3.40.50.300">
    <property type="entry name" value="P-loop containing nucleotide triphosphate hydrolases"/>
    <property type="match status" value="3"/>
</dbReference>
<dbReference type="InterPro" id="IPR041102">
    <property type="entry name" value="UvrA_inter"/>
</dbReference>
<gene>
    <name evidence="18" type="primary">uvrA</name>
    <name evidence="18" type="ORF">COT66_00305</name>
</gene>
<evidence type="ECO:0000256" key="7">
    <source>
        <dbReference type="ARBA" id="ARBA00022769"/>
    </source>
</evidence>
<dbReference type="CDD" id="cd03271">
    <property type="entry name" value="ABC_UvrA_II"/>
    <property type="match status" value="1"/>
</dbReference>
<keyword evidence="10" id="KW-0067">ATP-binding</keyword>
<dbReference type="Gene3D" id="1.10.8.280">
    <property type="entry name" value="ABC transporter ATPase domain-like"/>
    <property type="match status" value="1"/>
</dbReference>
<sequence length="887" mass="98514">MQDQIVIRGAREHNLKNIDLEIPKNKLVVFSGVSGSGKTSLAMDTLYAEGHRRYVESLSAYARQFLGMLPRPEVDSITGLSPAIAIDQHGLSHNPRSTVGTVTEIYDFLRVLYARIGRPHCPQCGREVARQTSEQIVGQVTKLIKEELANRPGQPGRFLLLAPVVRDKRGEFDRLFDNLKNKGFHQVRLDGWIYDLATTPVLIKTNRHNIEVVVDRVTAQPKTLAEKKFWQRLKDDVEIALEMAAGMAVLAVVKDASFGWPQRPAKMEDHLFSSLFACPACNLSLPEIEPRLFSFNSPFGACPKCNGLGVILKIDRSRVSQWRADDLERRYYSTTSEVVREEIEKLMIKEICPACEGARLKKSALKVTVEGQSIAQVAARSLAKLKHWVGSLGHNLASEQQREIAQVIIAQISRRLDFLTAVGVGYLSLDRQAATLSAGEGQRIRLASQMGSGLTGVLYILDEPTVGLHPRDTQRLIKTLKNLRDLGNTLVVVEHDREVLQAADWIVDFGPQAGKNGGQLVAAGTPATVKQNRHSLTGRYLAGKDAMPVPPPVSKQKNQWLKLTGCRTHNLKEIDLLLPLARLVCVTGVSGSGKSSLITDTLYPALKRALNDDYKERAGEYRSLSGVQNIGQVLLVDQTPVGRTSRSNPATYTGVFTEIRRLFAQTKEAKLRGFGQTYFSFNTEGGRCEACQGQGQIRVQMQFLPDLWVQCEQCHGARFQAEVMEVEYKGKNISQILALTVQEALSFFEAIPMIYRRLKVLQKIGLDYLELGQSSPTLSGGESQRLKLARELVKKSEGKTIYLLDEPTVGLHFADLKKLLIVLRALVKRGDTVIIIEHNLDLISQTDWVIDLGPEGGEQGGRIVATGTPRRLAQNPDSWTGRYLAKR</sequence>
<dbReference type="PROSITE" id="PS00211">
    <property type="entry name" value="ABC_TRANSPORTER_1"/>
    <property type="match status" value="1"/>
</dbReference>
<evidence type="ECO:0000256" key="5">
    <source>
        <dbReference type="ARBA" id="ARBA00022741"/>
    </source>
</evidence>
<name>A0A2M6XBS0_9BACT</name>
<proteinExistence type="inferred from homology"/>
<dbReference type="SUPFAM" id="SSF52540">
    <property type="entry name" value="P-loop containing nucleoside triphosphate hydrolases"/>
    <property type="match status" value="2"/>
</dbReference>
<dbReference type="GO" id="GO:0009380">
    <property type="term" value="C:excinuclease repair complex"/>
    <property type="evidence" value="ECO:0007669"/>
    <property type="project" value="InterPro"/>
</dbReference>
<comment type="similarity">
    <text evidence="14">Belongs to the ABC transporter superfamily. UvrA family.</text>
</comment>
<keyword evidence="6" id="KW-0227">DNA damage</keyword>
<evidence type="ECO:0000256" key="6">
    <source>
        <dbReference type="ARBA" id="ARBA00022763"/>
    </source>
</evidence>
<evidence type="ECO:0000256" key="10">
    <source>
        <dbReference type="ARBA" id="ARBA00022840"/>
    </source>
</evidence>
<dbReference type="Pfam" id="PF17760">
    <property type="entry name" value="UvrA_inter"/>
    <property type="match status" value="1"/>
</dbReference>
<dbReference type="GO" id="GO:0005524">
    <property type="term" value="F:ATP binding"/>
    <property type="evidence" value="ECO:0007669"/>
    <property type="project" value="UniProtKB-KW"/>
</dbReference>
<keyword evidence="8" id="KW-0863">Zinc-finger</keyword>
<evidence type="ECO:0000256" key="2">
    <source>
        <dbReference type="ARBA" id="ARBA00022490"/>
    </source>
</evidence>
<feature type="domain" description="ABC transporter" evidence="17">
    <location>
        <begin position="554"/>
        <end position="885"/>
    </location>
</feature>
<keyword evidence="7" id="KW-0228">DNA excision</keyword>
<protein>
    <recommendedName>
        <fullName evidence="15">UvrABC system protein A</fullName>
    </recommendedName>
    <alternativeName>
        <fullName evidence="16">Excinuclease ABC subunit A</fullName>
    </alternativeName>
</protein>
<evidence type="ECO:0000256" key="1">
    <source>
        <dbReference type="ARBA" id="ARBA00004496"/>
    </source>
</evidence>
<keyword evidence="13" id="KW-0234">DNA repair</keyword>
<dbReference type="GO" id="GO:0016887">
    <property type="term" value="F:ATP hydrolysis activity"/>
    <property type="evidence" value="ECO:0007669"/>
    <property type="project" value="InterPro"/>
</dbReference>
<dbReference type="PANTHER" id="PTHR43152">
    <property type="entry name" value="UVRABC SYSTEM PROTEIN A"/>
    <property type="match status" value="1"/>
</dbReference>
<evidence type="ECO:0000256" key="11">
    <source>
        <dbReference type="ARBA" id="ARBA00022881"/>
    </source>
</evidence>
<comment type="caution">
    <text evidence="18">The sequence shown here is derived from an EMBL/GenBank/DDBJ whole genome shotgun (WGS) entry which is preliminary data.</text>
</comment>
<evidence type="ECO:0000313" key="18">
    <source>
        <dbReference type="EMBL" id="PIU02416.1"/>
    </source>
</evidence>
<evidence type="ECO:0000256" key="14">
    <source>
        <dbReference type="ARBA" id="ARBA00038000"/>
    </source>
</evidence>
<dbReference type="GO" id="GO:0008270">
    <property type="term" value="F:zinc ion binding"/>
    <property type="evidence" value="ECO:0007669"/>
    <property type="project" value="UniProtKB-KW"/>
</dbReference>
<dbReference type="InterPro" id="IPR004602">
    <property type="entry name" value="UvrA"/>
</dbReference>
<dbReference type="Gene3D" id="3.30.190.20">
    <property type="match status" value="1"/>
</dbReference>
<comment type="subcellular location">
    <subcellularLocation>
        <location evidence="1">Cytoplasm</location>
    </subcellularLocation>
</comment>
<evidence type="ECO:0000256" key="15">
    <source>
        <dbReference type="ARBA" id="ARBA00039316"/>
    </source>
</evidence>
<dbReference type="PANTHER" id="PTHR43152:SF1">
    <property type="entry name" value="UVRA PROTEIN"/>
    <property type="match status" value="1"/>
</dbReference>
<dbReference type="EMBL" id="PEZK01000006">
    <property type="protein sequence ID" value="PIU02416.1"/>
    <property type="molecule type" value="Genomic_DNA"/>
</dbReference>
<dbReference type="InterPro" id="IPR027417">
    <property type="entry name" value="P-loop_NTPase"/>
</dbReference>
<dbReference type="PROSITE" id="PS50893">
    <property type="entry name" value="ABC_TRANSPORTER_2"/>
    <property type="match status" value="1"/>
</dbReference>
<dbReference type="GO" id="GO:0003677">
    <property type="term" value="F:DNA binding"/>
    <property type="evidence" value="ECO:0007669"/>
    <property type="project" value="UniProtKB-KW"/>
</dbReference>
<keyword evidence="9" id="KW-0862">Zinc</keyword>
<dbReference type="Pfam" id="PF00005">
    <property type="entry name" value="ABC_tran"/>
    <property type="match status" value="1"/>
</dbReference>
<dbReference type="GO" id="GO:0005737">
    <property type="term" value="C:cytoplasm"/>
    <property type="evidence" value="ECO:0007669"/>
    <property type="project" value="UniProtKB-SubCell"/>
</dbReference>
<evidence type="ECO:0000256" key="8">
    <source>
        <dbReference type="ARBA" id="ARBA00022771"/>
    </source>
</evidence>
<keyword evidence="11" id="KW-0267">Excision nuclease</keyword>
<dbReference type="GO" id="GO:0004518">
    <property type="term" value="F:nuclease activity"/>
    <property type="evidence" value="ECO:0007669"/>
    <property type="project" value="UniProtKB-KW"/>
</dbReference>
<evidence type="ECO:0000256" key="4">
    <source>
        <dbReference type="ARBA" id="ARBA00022737"/>
    </source>
</evidence>
<dbReference type="NCBIfam" id="TIGR00630">
    <property type="entry name" value="uvra"/>
    <property type="match status" value="1"/>
</dbReference>
<dbReference type="GO" id="GO:0006289">
    <property type="term" value="P:nucleotide-excision repair"/>
    <property type="evidence" value="ECO:0007669"/>
    <property type="project" value="InterPro"/>
</dbReference>
<dbReference type="InterPro" id="IPR017871">
    <property type="entry name" value="ABC_transporter-like_CS"/>
</dbReference>
<reference evidence="19" key="1">
    <citation type="submission" date="2017-09" db="EMBL/GenBank/DDBJ databases">
        <title>Depth-based differentiation of microbial function through sediment-hosted aquifers and enrichment of novel symbionts in the deep terrestrial subsurface.</title>
        <authorList>
            <person name="Probst A.J."/>
            <person name="Ladd B."/>
            <person name="Jarett J.K."/>
            <person name="Geller-Mcgrath D.E."/>
            <person name="Sieber C.M.K."/>
            <person name="Emerson J.B."/>
            <person name="Anantharaman K."/>
            <person name="Thomas B.C."/>
            <person name="Malmstrom R."/>
            <person name="Stieglmeier M."/>
            <person name="Klingl A."/>
            <person name="Woyke T."/>
            <person name="Ryan C.M."/>
            <person name="Banfield J.F."/>
        </authorList>
    </citation>
    <scope>NUCLEOTIDE SEQUENCE [LARGE SCALE GENOMIC DNA]</scope>
</reference>
<dbReference type="AlphaFoldDB" id="A0A2M6XBS0"/>
<evidence type="ECO:0000256" key="13">
    <source>
        <dbReference type="ARBA" id="ARBA00023204"/>
    </source>
</evidence>
<evidence type="ECO:0000256" key="9">
    <source>
        <dbReference type="ARBA" id="ARBA00022833"/>
    </source>
</evidence>
<evidence type="ECO:0000259" key="17">
    <source>
        <dbReference type="PROSITE" id="PS50893"/>
    </source>
</evidence>
<dbReference type="Gene3D" id="1.20.1580.10">
    <property type="entry name" value="ABC transporter ATPase like domain"/>
    <property type="match status" value="3"/>
</dbReference>
<keyword evidence="5" id="KW-0547">Nucleotide-binding</keyword>
<evidence type="ECO:0000256" key="12">
    <source>
        <dbReference type="ARBA" id="ARBA00023125"/>
    </source>
</evidence>
<evidence type="ECO:0000256" key="16">
    <source>
        <dbReference type="ARBA" id="ARBA00042156"/>
    </source>
</evidence>
<organism evidence="18 19">
    <name type="scientific">Candidatus Shapirobacteria bacterium CG09_land_8_20_14_0_10_49_15</name>
    <dbReference type="NCBI Taxonomy" id="1974482"/>
    <lineage>
        <taxon>Bacteria</taxon>
        <taxon>Candidatus Shapironibacteriota</taxon>
    </lineage>
</organism>
<evidence type="ECO:0000313" key="19">
    <source>
        <dbReference type="Proteomes" id="UP000231214"/>
    </source>
</evidence>
<keyword evidence="2" id="KW-0963">Cytoplasm</keyword>
<accession>A0A2M6XBS0</accession>